<evidence type="ECO:0000313" key="11">
    <source>
        <dbReference type="Proteomes" id="UP000298595"/>
    </source>
</evidence>
<feature type="region of interest" description="Disordered" evidence="8">
    <location>
        <begin position="61"/>
        <end position="93"/>
    </location>
</feature>
<organism evidence="10 11">
    <name type="scientific">Azospirillum argentinense</name>
    <dbReference type="NCBI Taxonomy" id="2970906"/>
    <lineage>
        <taxon>Bacteria</taxon>
        <taxon>Pseudomonadati</taxon>
        <taxon>Pseudomonadota</taxon>
        <taxon>Alphaproteobacteria</taxon>
        <taxon>Rhodospirillales</taxon>
        <taxon>Azospirillaceae</taxon>
        <taxon>Azospirillum</taxon>
    </lineage>
</organism>
<dbReference type="SMART" id="SM00905">
    <property type="entry name" value="FolB"/>
    <property type="match status" value="1"/>
</dbReference>
<dbReference type="Proteomes" id="UP000298595">
    <property type="component" value="Plasmid p2"/>
</dbReference>
<geneLocation type="plasmid" evidence="10 11">
    <name>p2</name>
</geneLocation>
<keyword evidence="5" id="KW-0289">Folate biosynthesis</keyword>
<dbReference type="EMBL" id="CP032323">
    <property type="protein sequence ID" value="QCN98330.1"/>
    <property type="molecule type" value="Genomic_DNA"/>
</dbReference>
<dbReference type="InterPro" id="IPR006156">
    <property type="entry name" value="Dihydroneopterin_aldolase"/>
</dbReference>
<accession>A0A4D8PMF5</accession>
<dbReference type="GO" id="GO:0046656">
    <property type="term" value="P:folic acid biosynthetic process"/>
    <property type="evidence" value="ECO:0007669"/>
    <property type="project" value="UniProtKB-KW"/>
</dbReference>
<dbReference type="SUPFAM" id="SSF55620">
    <property type="entry name" value="Tetrahydrobiopterin biosynthesis enzymes-like"/>
    <property type="match status" value="1"/>
</dbReference>
<evidence type="ECO:0000259" key="9">
    <source>
        <dbReference type="SMART" id="SM00905"/>
    </source>
</evidence>
<keyword evidence="6" id="KW-0456">Lyase</keyword>
<keyword evidence="10" id="KW-0614">Plasmid</keyword>
<dbReference type="InterPro" id="IPR006157">
    <property type="entry name" value="FolB_dom"/>
</dbReference>
<proteinExistence type="inferred from homology"/>
<evidence type="ECO:0000256" key="2">
    <source>
        <dbReference type="ARBA" id="ARBA00005013"/>
    </source>
</evidence>
<dbReference type="PROSITE" id="PS51257">
    <property type="entry name" value="PROKAR_LIPOPROTEIN"/>
    <property type="match status" value="1"/>
</dbReference>
<evidence type="ECO:0000313" key="10">
    <source>
        <dbReference type="EMBL" id="QCN98330.1"/>
    </source>
</evidence>
<dbReference type="EC" id="4.1.2.25" evidence="4"/>
<evidence type="ECO:0000256" key="6">
    <source>
        <dbReference type="ARBA" id="ARBA00023239"/>
    </source>
</evidence>
<dbReference type="Gene3D" id="3.30.1130.10">
    <property type="match status" value="1"/>
</dbReference>
<evidence type="ECO:0000256" key="5">
    <source>
        <dbReference type="ARBA" id="ARBA00022909"/>
    </source>
</evidence>
<dbReference type="GO" id="GO:0004150">
    <property type="term" value="F:dihydroneopterin aldolase activity"/>
    <property type="evidence" value="ECO:0007669"/>
    <property type="project" value="UniProtKB-EC"/>
</dbReference>
<dbReference type="NCBIfam" id="TIGR00526">
    <property type="entry name" value="folB_dom"/>
    <property type="match status" value="1"/>
</dbReference>
<comment type="pathway">
    <text evidence="2">Cofactor biosynthesis; tetrahydrofolate biosynthesis; 2-amino-4-hydroxy-6-hydroxymethyl-7,8-dihydropteridine diphosphate from 7,8-dihydroneopterin triphosphate: step 3/4.</text>
</comment>
<dbReference type="GO" id="GO:0005737">
    <property type="term" value="C:cytoplasm"/>
    <property type="evidence" value="ECO:0007669"/>
    <property type="project" value="TreeGrafter"/>
</dbReference>
<feature type="domain" description="Dihydroneopterin aldolase/epimerase" evidence="9">
    <location>
        <begin position="108"/>
        <end position="218"/>
    </location>
</feature>
<name>A0A4D8PMF5_9PROT</name>
<dbReference type="PANTHER" id="PTHR42844">
    <property type="entry name" value="DIHYDRONEOPTERIN ALDOLASE 1-RELATED"/>
    <property type="match status" value="1"/>
</dbReference>
<gene>
    <name evidence="10" type="ORF">D3093_24030</name>
</gene>
<dbReference type="KEGG" id="aare:D3093_24030"/>
<dbReference type="InterPro" id="IPR043133">
    <property type="entry name" value="GTP-CH-I_C/QueF"/>
</dbReference>
<evidence type="ECO:0000256" key="7">
    <source>
        <dbReference type="ARBA" id="ARBA00032903"/>
    </source>
</evidence>
<feature type="compositionally biased region" description="Basic and acidic residues" evidence="8">
    <location>
        <begin position="63"/>
        <end position="81"/>
    </location>
</feature>
<comment type="similarity">
    <text evidence="3">Belongs to the DHNA family.</text>
</comment>
<comment type="catalytic activity">
    <reaction evidence="1">
        <text>7,8-dihydroneopterin = 6-hydroxymethyl-7,8-dihydropterin + glycolaldehyde</text>
        <dbReference type="Rhea" id="RHEA:10540"/>
        <dbReference type="ChEBI" id="CHEBI:17001"/>
        <dbReference type="ChEBI" id="CHEBI:17071"/>
        <dbReference type="ChEBI" id="CHEBI:44841"/>
        <dbReference type="EC" id="4.1.2.25"/>
    </reaction>
</comment>
<dbReference type="AlphaFoldDB" id="A0A4D8PMF5"/>
<evidence type="ECO:0000256" key="1">
    <source>
        <dbReference type="ARBA" id="ARBA00001353"/>
    </source>
</evidence>
<protein>
    <recommendedName>
        <fullName evidence="4">dihydroneopterin aldolase</fullName>
        <ecNumber evidence="4">4.1.2.25</ecNumber>
    </recommendedName>
    <alternativeName>
        <fullName evidence="7">7,8-dihydroneopterin aldolase</fullName>
    </alternativeName>
</protein>
<dbReference type="Pfam" id="PF02152">
    <property type="entry name" value="FolB"/>
    <property type="match status" value="1"/>
</dbReference>
<sequence length="232" mass="25334">MSRWSRGPCPASVAGPLSCACLGFLSRMSILRHRSAGRALGRTGENHVDRLLLARFPAHGATPRREPRAAVGHPSDRDERHRRGRQPAFDHPSASGETVLAGCGTYVISVRGFVAPFQIGVYAHERGRRQRLRIDVRLVVERGRPRFLDDVATVLSYEGLVLALEKLADGPHTQLLECLADRIGDLCLADQRVVEAEVSIEKPNVLPQIDSAGVTITYRRDDAVQAAPGALP</sequence>
<evidence type="ECO:0000256" key="4">
    <source>
        <dbReference type="ARBA" id="ARBA00013043"/>
    </source>
</evidence>
<dbReference type="PANTHER" id="PTHR42844:SF1">
    <property type="entry name" value="DIHYDRONEOPTERIN ALDOLASE 1-RELATED"/>
    <property type="match status" value="1"/>
</dbReference>
<reference evidence="10 11" key="1">
    <citation type="submission" date="2018-09" db="EMBL/GenBank/DDBJ databases">
        <title>Whole genome based analysis of evolution and adaptive divergence in Indian and Brazilian strains of Azospirillum brasilense.</title>
        <authorList>
            <person name="Singh C."/>
            <person name="Tripathi A.K."/>
        </authorList>
    </citation>
    <scope>NUCLEOTIDE SEQUENCE [LARGE SCALE GENOMIC DNA]</scope>
    <source>
        <strain evidence="10 11">MTCC4035</strain>
        <plasmid evidence="10 11">p2</plasmid>
    </source>
</reference>
<evidence type="ECO:0000256" key="3">
    <source>
        <dbReference type="ARBA" id="ARBA00005708"/>
    </source>
</evidence>
<evidence type="ECO:0000256" key="8">
    <source>
        <dbReference type="SAM" id="MobiDB-lite"/>
    </source>
</evidence>